<evidence type="ECO:0000256" key="1">
    <source>
        <dbReference type="ARBA" id="ARBA00023157"/>
    </source>
</evidence>
<keyword evidence="1" id="KW-1015">Disulfide bond</keyword>
<dbReference type="EnsemblMetazoa" id="CLYHEMT003894.1">
    <property type="protein sequence ID" value="CLYHEMP003894.1"/>
    <property type="gene ID" value="CLYHEMG003894"/>
</dbReference>
<dbReference type="InterPro" id="IPR000519">
    <property type="entry name" value="P_trefoil_dom"/>
</dbReference>
<organism evidence="7 8">
    <name type="scientific">Clytia hemisphaerica</name>
    <dbReference type="NCBI Taxonomy" id="252671"/>
    <lineage>
        <taxon>Eukaryota</taxon>
        <taxon>Metazoa</taxon>
        <taxon>Cnidaria</taxon>
        <taxon>Hydrozoa</taxon>
        <taxon>Hydroidolina</taxon>
        <taxon>Leptothecata</taxon>
        <taxon>Obeliida</taxon>
        <taxon>Clytiidae</taxon>
        <taxon>Clytia</taxon>
    </lineage>
</organism>
<sequence>MKRILFTFLLQFLQVIITHQSCQPRDDQYGHYTCIKGHKECLPNWYDPSRNCLETCSIPTDDRKDCGFHGIDKQHCIATKGCCWKENHDNRKIPWCFHGKYVAPPPTQPPSTTPSSSSSSEPPSISSTKSSTTLSPSSTTSTIPPTTSSLAVKPSFSKSFLLATSSSANDIRPSSSHVAALSSSQSTRFQQSSSTKLEPSSSTINVVKPSSTKSIQQSSPAQKQTSSVLISSNSQKILKPSSTKSRTKYSPSSTKEVKSTPIKHIQPSTNVLVSSSSTIKCHTQQIISTITVTKLIKQSCSNQKVQSTQRNSKISNIYQTSTHIQPRKSSSKNIQPSSSVKQQQQQNSCINTGQLGNSDERIAGVEKTPMLIIIILGVLLLFFMIVSIFLFCKEQRLKKRYEKFESGQFALNFKNPVFADKAMNIYE</sequence>
<evidence type="ECO:0000256" key="4">
    <source>
        <dbReference type="SAM" id="Phobius"/>
    </source>
</evidence>
<dbReference type="SMART" id="SM00018">
    <property type="entry name" value="PD"/>
    <property type="match status" value="1"/>
</dbReference>
<dbReference type="CDD" id="cd00111">
    <property type="entry name" value="Trefoil"/>
    <property type="match status" value="1"/>
</dbReference>
<keyword evidence="4" id="KW-0812">Transmembrane</keyword>
<keyword evidence="4" id="KW-0472">Membrane</keyword>
<feature type="transmembrane region" description="Helical" evidence="4">
    <location>
        <begin position="370"/>
        <end position="392"/>
    </location>
</feature>
<evidence type="ECO:0000256" key="5">
    <source>
        <dbReference type="SAM" id="SignalP"/>
    </source>
</evidence>
<feature type="chain" id="PRO_5029828358" description="P-type domain-containing protein" evidence="5">
    <location>
        <begin position="19"/>
        <end position="427"/>
    </location>
</feature>
<dbReference type="RefSeq" id="XP_066923642.1">
    <property type="nucleotide sequence ID" value="XM_067067541.1"/>
</dbReference>
<dbReference type="AlphaFoldDB" id="A0A7M5V7R4"/>
<dbReference type="Proteomes" id="UP000594262">
    <property type="component" value="Unplaced"/>
</dbReference>
<evidence type="ECO:0000256" key="3">
    <source>
        <dbReference type="SAM" id="MobiDB-lite"/>
    </source>
</evidence>
<feature type="region of interest" description="Disordered" evidence="3">
    <location>
        <begin position="178"/>
        <end position="262"/>
    </location>
</feature>
<evidence type="ECO:0000256" key="2">
    <source>
        <dbReference type="PROSITE-ProRule" id="PRU00779"/>
    </source>
</evidence>
<feature type="compositionally biased region" description="Low complexity" evidence="3">
    <location>
        <begin position="113"/>
        <end position="148"/>
    </location>
</feature>
<feature type="domain" description="P-type" evidence="6">
    <location>
        <begin position="54"/>
        <end position="100"/>
    </location>
</feature>
<dbReference type="Gene3D" id="2.10.25.140">
    <property type="match status" value="1"/>
</dbReference>
<dbReference type="Pfam" id="PF00088">
    <property type="entry name" value="Trefoil"/>
    <property type="match status" value="1"/>
</dbReference>
<feature type="signal peptide" evidence="5">
    <location>
        <begin position="1"/>
        <end position="18"/>
    </location>
</feature>
<dbReference type="PROSITE" id="PS51448">
    <property type="entry name" value="P_TREFOIL_2"/>
    <property type="match status" value="1"/>
</dbReference>
<evidence type="ECO:0000313" key="8">
    <source>
        <dbReference type="Proteomes" id="UP000594262"/>
    </source>
</evidence>
<feature type="region of interest" description="Disordered" evidence="3">
    <location>
        <begin position="106"/>
        <end position="148"/>
    </location>
</feature>
<accession>A0A7M5V7R4</accession>
<dbReference type="GeneID" id="136810950"/>
<comment type="caution">
    <text evidence="2">Lacks conserved residue(s) required for the propagation of feature annotation.</text>
</comment>
<feature type="compositionally biased region" description="Low complexity" evidence="3">
    <location>
        <begin position="178"/>
        <end position="202"/>
    </location>
</feature>
<dbReference type="OrthoDB" id="10051464at2759"/>
<dbReference type="Gene3D" id="4.10.110.10">
    <property type="entry name" value="Spasmolytic Protein, domain 1"/>
    <property type="match status" value="1"/>
</dbReference>
<keyword evidence="4" id="KW-1133">Transmembrane helix</keyword>
<feature type="compositionally biased region" description="Polar residues" evidence="3">
    <location>
        <begin position="203"/>
        <end position="254"/>
    </location>
</feature>
<keyword evidence="5" id="KW-0732">Signal</keyword>
<evidence type="ECO:0000259" key="6">
    <source>
        <dbReference type="PROSITE" id="PS51448"/>
    </source>
</evidence>
<reference evidence="7" key="1">
    <citation type="submission" date="2021-01" db="UniProtKB">
        <authorList>
            <consortium name="EnsemblMetazoa"/>
        </authorList>
    </citation>
    <scope>IDENTIFICATION</scope>
</reference>
<dbReference type="SUPFAM" id="SSF57492">
    <property type="entry name" value="Trefoil"/>
    <property type="match status" value="1"/>
</dbReference>
<feature type="region of interest" description="Disordered" evidence="3">
    <location>
        <begin position="316"/>
        <end position="353"/>
    </location>
</feature>
<proteinExistence type="predicted"/>
<name>A0A7M5V7R4_9CNID</name>
<keyword evidence="8" id="KW-1185">Reference proteome</keyword>
<dbReference type="InterPro" id="IPR044913">
    <property type="entry name" value="P_trefoil_dom_sf"/>
</dbReference>
<feature type="compositionally biased region" description="Low complexity" evidence="3">
    <location>
        <begin position="331"/>
        <end position="348"/>
    </location>
</feature>
<evidence type="ECO:0000313" key="7">
    <source>
        <dbReference type="EnsemblMetazoa" id="CLYHEMP003894.1"/>
    </source>
</evidence>
<protein>
    <recommendedName>
        <fullName evidence="6">P-type domain-containing protein</fullName>
    </recommendedName>
</protein>